<feature type="transmembrane region" description="Helical" evidence="6">
    <location>
        <begin position="253"/>
        <end position="271"/>
    </location>
</feature>
<dbReference type="PANTHER" id="PTHR33406">
    <property type="entry name" value="MEMBRANE PROTEIN MJ1562-RELATED"/>
    <property type="match status" value="1"/>
</dbReference>
<dbReference type="InterPro" id="IPR050545">
    <property type="entry name" value="Mycobact_MmpL"/>
</dbReference>
<feature type="transmembrane region" description="Helical" evidence="6">
    <location>
        <begin position="640"/>
        <end position="658"/>
    </location>
</feature>
<evidence type="ECO:0000256" key="2">
    <source>
        <dbReference type="ARBA" id="ARBA00022475"/>
    </source>
</evidence>
<sequence length="779" mass="84382">MTLPSERTLPRLFLILLLAVLALAGWQWRDGAPLSANLMELVPGTAPDALELRAEQRMQEPLNREMLVLVGHKDRQQAVAMAQKLGEQWQASGLFERVQWTLQADLPALRTQLLQGRLAMLSATDRQQLIEHPDAFIQQRVQALFDPFTGFSLVPSQDDWLGLAGRIQNSQPQHGSVQLDIGSGALVADADGKSWVMLRARTTGNAFDMNLPLQVAELLKHSREEAAHSDVQLLAASGLLYAAAGQQQATREMTWVGGGATVGILLLLLLAFRRWRVLLAFVPVLVGMLFGAVACVALFGHMHVMTLVLGSSLIGVAVDYPLHYLSKSWSLKPWHSWPALRLTLPGLTLSLITSCIGYLALAWTPFPALTQIAVFSAAGLIGAYLSAVCLLPALLKGADLRPAQWPLRVAEYLLALRERLLNFARTPVLLALLIAFCVGGLLQLDSKNDIRQWVGAPQQLTDEAQTIARITGYQPTSQFFLVRATNQQELLERQTALSERLDQLVNLDKLQGYLSLNQLVSQPREQDLVREALNRLPQFWQPLLDVGVPLEALKAELAKLQALPVEDIDSALTGPLAEPYRTLWLGPTEDGVAAMVSLQGLNNPALLRVQALDLPGVELVDRLGELNQVFAETQISAAELKLASCVLIVLVLILPFGLGGALRIVSLPLLAALCSLASLGWLGQPLTLFSLFGLLLVTAISVDYAILMREQVGGAAVSLLGTLLAALTTWLSFGLLAVSSTPAVSNFGLSVSLGLAFSFLLAPWAGRHVQATSVAESAA</sequence>
<dbReference type="EMBL" id="CP010945">
    <property type="protein sequence ID" value="AKV06273.1"/>
    <property type="molecule type" value="Genomic_DNA"/>
</dbReference>
<accession>A0A0K1QKP6</accession>
<evidence type="ECO:0000259" key="7">
    <source>
        <dbReference type="Pfam" id="PF03176"/>
    </source>
</evidence>
<dbReference type="AlphaFoldDB" id="A0A0K1QKP6"/>
<keyword evidence="2" id="KW-1003">Cell membrane</keyword>
<dbReference type="SUPFAM" id="SSF82866">
    <property type="entry name" value="Multidrug efflux transporter AcrB transmembrane domain"/>
    <property type="match status" value="2"/>
</dbReference>
<evidence type="ECO:0000256" key="3">
    <source>
        <dbReference type="ARBA" id="ARBA00022692"/>
    </source>
</evidence>
<gene>
    <name evidence="8" type="ORF">B723_07655</name>
</gene>
<protein>
    <submittedName>
        <fullName evidence="8">Membrane protein</fullName>
    </submittedName>
</protein>
<feature type="domain" description="Membrane transport protein MMPL" evidence="7">
    <location>
        <begin position="188"/>
        <end position="395"/>
    </location>
</feature>
<dbReference type="Proteomes" id="UP000017175">
    <property type="component" value="Chromosome"/>
</dbReference>
<comment type="subcellular location">
    <subcellularLocation>
        <location evidence="1">Cell membrane</location>
        <topology evidence="1">Multi-pass membrane protein</topology>
    </subcellularLocation>
</comment>
<feature type="transmembrane region" description="Helical" evidence="6">
    <location>
        <begin position="278"/>
        <end position="299"/>
    </location>
</feature>
<feature type="transmembrane region" description="Helical" evidence="6">
    <location>
        <begin position="688"/>
        <end position="707"/>
    </location>
</feature>
<keyword evidence="5 6" id="KW-0472">Membrane</keyword>
<evidence type="ECO:0000313" key="8">
    <source>
        <dbReference type="EMBL" id="AKV06273.1"/>
    </source>
</evidence>
<evidence type="ECO:0000313" key="9">
    <source>
        <dbReference type="Proteomes" id="UP000017175"/>
    </source>
</evidence>
<evidence type="ECO:0000256" key="4">
    <source>
        <dbReference type="ARBA" id="ARBA00022989"/>
    </source>
</evidence>
<dbReference type="Gene3D" id="1.20.1640.10">
    <property type="entry name" value="Multidrug efflux transporter AcrB transmembrane domain"/>
    <property type="match status" value="2"/>
</dbReference>
<evidence type="ECO:0000256" key="5">
    <source>
        <dbReference type="ARBA" id="ARBA00023136"/>
    </source>
</evidence>
<evidence type="ECO:0000256" key="6">
    <source>
        <dbReference type="SAM" id="Phobius"/>
    </source>
</evidence>
<organism evidence="8 9">
    <name type="scientific">Pseudomonas fluorescens NCIMB 11764</name>
    <dbReference type="NCBI Taxonomy" id="1221522"/>
    <lineage>
        <taxon>Bacteria</taxon>
        <taxon>Pseudomonadati</taxon>
        <taxon>Pseudomonadota</taxon>
        <taxon>Gammaproteobacteria</taxon>
        <taxon>Pseudomonadales</taxon>
        <taxon>Pseudomonadaceae</taxon>
        <taxon>Pseudomonas</taxon>
    </lineage>
</organism>
<feature type="transmembrane region" description="Helical" evidence="6">
    <location>
        <begin position="342"/>
        <end position="366"/>
    </location>
</feature>
<keyword evidence="4 6" id="KW-1133">Transmembrane helix</keyword>
<evidence type="ECO:0000256" key="1">
    <source>
        <dbReference type="ARBA" id="ARBA00004651"/>
    </source>
</evidence>
<dbReference type="InterPro" id="IPR004869">
    <property type="entry name" value="MMPL_dom"/>
</dbReference>
<dbReference type="OrthoDB" id="9780358at2"/>
<dbReference type="Pfam" id="PF03176">
    <property type="entry name" value="MMPL"/>
    <property type="match status" value="1"/>
</dbReference>
<reference evidence="8 9" key="1">
    <citation type="journal article" date="2012" name="J. Bacteriol.">
        <title>Draft genome sequence of the cyanide-utilizing bacterium Pseudomonas fluorescens strain NCIMB 11764.</title>
        <authorList>
            <person name="Vilo C.A."/>
            <person name="Benedik M.J."/>
            <person name="Kunz D.A."/>
            <person name="Dong Q."/>
        </authorList>
    </citation>
    <scope>NUCLEOTIDE SEQUENCE [LARGE SCALE GENOMIC DNA]</scope>
    <source>
        <strain evidence="8 9">NCIMB 11764</strain>
    </source>
</reference>
<keyword evidence="3 6" id="KW-0812">Transmembrane</keyword>
<feature type="transmembrane region" description="Helical" evidence="6">
    <location>
        <begin position="714"/>
        <end position="737"/>
    </location>
</feature>
<name>A0A0K1QKP6_PSEFL</name>
<feature type="transmembrane region" description="Helical" evidence="6">
    <location>
        <begin position="423"/>
        <end position="442"/>
    </location>
</feature>
<dbReference type="GO" id="GO:0005886">
    <property type="term" value="C:plasma membrane"/>
    <property type="evidence" value="ECO:0007669"/>
    <property type="project" value="UniProtKB-SubCell"/>
</dbReference>
<dbReference type="RefSeq" id="WP_017336158.1">
    <property type="nucleotide sequence ID" value="NZ_CP010945.1"/>
</dbReference>
<proteinExistence type="predicted"/>
<feature type="transmembrane region" description="Helical" evidence="6">
    <location>
        <begin position="372"/>
        <end position="395"/>
    </location>
</feature>
<dbReference type="PANTHER" id="PTHR33406:SF13">
    <property type="entry name" value="MEMBRANE PROTEIN YDFJ"/>
    <property type="match status" value="1"/>
</dbReference>
<feature type="transmembrane region" description="Helical" evidence="6">
    <location>
        <begin position="743"/>
        <end position="762"/>
    </location>
</feature>
<dbReference type="eggNOG" id="COG4258">
    <property type="taxonomic scope" value="Bacteria"/>
</dbReference>